<proteinExistence type="predicted"/>
<comment type="caution">
    <text evidence="2">The sequence shown here is derived from an EMBL/GenBank/DDBJ whole genome shotgun (WGS) entry which is preliminary data.</text>
</comment>
<keyword evidence="3" id="KW-1185">Reference proteome</keyword>
<gene>
    <name evidence="2" type="ORF">CYMTET_21789</name>
</gene>
<evidence type="ECO:0000256" key="1">
    <source>
        <dbReference type="SAM" id="MobiDB-lite"/>
    </source>
</evidence>
<accession>A0AAE0G161</accession>
<feature type="compositionally biased region" description="Pro residues" evidence="1">
    <location>
        <begin position="233"/>
        <end position="248"/>
    </location>
</feature>
<protein>
    <submittedName>
        <fullName evidence="2">Uncharacterized protein</fullName>
    </submittedName>
</protein>
<feature type="compositionally biased region" description="Pro residues" evidence="1">
    <location>
        <begin position="108"/>
        <end position="118"/>
    </location>
</feature>
<evidence type="ECO:0000313" key="3">
    <source>
        <dbReference type="Proteomes" id="UP001190700"/>
    </source>
</evidence>
<feature type="region of interest" description="Disordered" evidence="1">
    <location>
        <begin position="233"/>
        <end position="262"/>
    </location>
</feature>
<evidence type="ECO:0000313" key="2">
    <source>
        <dbReference type="EMBL" id="KAK3269782.1"/>
    </source>
</evidence>
<dbReference type="EMBL" id="LGRX02010746">
    <property type="protein sequence ID" value="KAK3269782.1"/>
    <property type="molecule type" value="Genomic_DNA"/>
</dbReference>
<sequence>MARHVDTPGVLHTNTFPADVPVVSEPVKHSPAASVSSCEHWTGPPDPHPFMPPPVTRSFADHIASTGFTVEAPDEPPVAMNTLSTIEEPESATGYAISDSNDEGYPAEQPPASQPPPRFGCGRSIPGLGRSLLTSSLVCALLCIVCAAAAPLTVSGAGGVGAHAYAVPPVGGAGRTDSSDPITATLPPGGSPIQCWPLGELSPDVTPPRRHGRHRARQGFWLIPYYGYIPTHPPSPPLDGAPPSPGYSPGPTTDAEEGEEPSSIDIAYCIPSICATKDSPPETCSSR</sequence>
<organism evidence="2 3">
    <name type="scientific">Cymbomonas tetramitiformis</name>
    <dbReference type="NCBI Taxonomy" id="36881"/>
    <lineage>
        <taxon>Eukaryota</taxon>
        <taxon>Viridiplantae</taxon>
        <taxon>Chlorophyta</taxon>
        <taxon>Pyramimonadophyceae</taxon>
        <taxon>Pyramimonadales</taxon>
        <taxon>Pyramimonadaceae</taxon>
        <taxon>Cymbomonas</taxon>
    </lineage>
</organism>
<dbReference type="AlphaFoldDB" id="A0AAE0G161"/>
<name>A0AAE0G161_9CHLO</name>
<feature type="region of interest" description="Disordered" evidence="1">
    <location>
        <begin position="94"/>
        <end position="121"/>
    </location>
</feature>
<dbReference type="Proteomes" id="UP001190700">
    <property type="component" value="Unassembled WGS sequence"/>
</dbReference>
<reference evidence="2 3" key="1">
    <citation type="journal article" date="2015" name="Genome Biol. Evol.">
        <title>Comparative Genomics of a Bacterivorous Green Alga Reveals Evolutionary Causalities and Consequences of Phago-Mixotrophic Mode of Nutrition.</title>
        <authorList>
            <person name="Burns J.A."/>
            <person name="Paasch A."/>
            <person name="Narechania A."/>
            <person name="Kim E."/>
        </authorList>
    </citation>
    <scope>NUCLEOTIDE SEQUENCE [LARGE SCALE GENOMIC DNA]</scope>
    <source>
        <strain evidence="2 3">PLY_AMNH</strain>
    </source>
</reference>